<dbReference type="PANTHER" id="PTHR12706:SF33">
    <property type="entry name" value="PROTEIN WITH HELICASE_C DOMAIN"/>
    <property type="match status" value="1"/>
</dbReference>
<name>A0AA35X444_GEOBA</name>
<evidence type="ECO:0000313" key="1">
    <source>
        <dbReference type="EMBL" id="CAI8044693.1"/>
    </source>
</evidence>
<feature type="non-terminal residue" evidence="1">
    <location>
        <position position="1"/>
    </location>
</feature>
<dbReference type="EMBL" id="CASHTH010003418">
    <property type="protein sequence ID" value="CAI8044693.1"/>
    <property type="molecule type" value="Genomic_DNA"/>
</dbReference>
<protein>
    <submittedName>
        <fullName evidence="1">Protein FORGETTER 1</fullName>
    </submittedName>
</protein>
<dbReference type="GO" id="GO:0006355">
    <property type="term" value="P:regulation of DNA-templated transcription"/>
    <property type="evidence" value="ECO:0007669"/>
    <property type="project" value="InterPro"/>
</dbReference>
<gene>
    <name evidence="1" type="ORF">GBAR_LOCUS24773</name>
</gene>
<proteinExistence type="predicted"/>
<evidence type="ECO:0000313" key="2">
    <source>
        <dbReference type="Proteomes" id="UP001174909"/>
    </source>
</evidence>
<comment type="caution">
    <text evidence="1">The sequence shown here is derived from an EMBL/GenBank/DDBJ whole genome shotgun (WGS) entry which is preliminary data.</text>
</comment>
<dbReference type="GO" id="GO:0031490">
    <property type="term" value="F:chromatin DNA binding"/>
    <property type="evidence" value="ECO:0007669"/>
    <property type="project" value="TreeGrafter"/>
</dbReference>
<dbReference type="GO" id="GO:0005634">
    <property type="term" value="C:nucleus"/>
    <property type="evidence" value="ECO:0007669"/>
    <property type="project" value="TreeGrafter"/>
</dbReference>
<organism evidence="1 2">
    <name type="scientific">Geodia barretti</name>
    <name type="common">Barrett's horny sponge</name>
    <dbReference type="NCBI Taxonomy" id="519541"/>
    <lineage>
        <taxon>Eukaryota</taxon>
        <taxon>Metazoa</taxon>
        <taxon>Porifera</taxon>
        <taxon>Demospongiae</taxon>
        <taxon>Heteroscleromorpha</taxon>
        <taxon>Tetractinellida</taxon>
        <taxon>Astrophorina</taxon>
        <taxon>Geodiidae</taxon>
        <taxon>Geodia</taxon>
    </lineage>
</organism>
<dbReference type="GO" id="GO:0042393">
    <property type="term" value="F:histone binding"/>
    <property type="evidence" value="ECO:0007669"/>
    <property type="project" value="TreeGrafter"/>
</dbReference>
<accession>A0AA35X444</accession>
<keyword evidence="2" id="KW-1185">Reference proteome</keyword>
<dbReference type="PANTHER" id="PTHR12706">
    <property type="entry name" value="STRAWBERRY NOTCH-RELATED"/>
    <property type="match status" value="1"/>
</dbReference>
<reference evidence="1" key="1">
    <citation type="submission" date="2023-03" db="EMBL/GenBank/DDBJ databases">
        <authorList>
            <person name="Steffen K."/>
            <person name="Cardenas P."/>
        </authorList>
    </citation>
    <scope>NUCLEOTIDE SEQUENCE</scope>
</reference>
<sequence>MCMKVPAIVEEIKKALSQDMCVVIGLQTTGESSLESEMEANKGEPDGFVSICREILQRFVRDHFPTTTTLTDTPQVT</sequence>
<dbReference type="Proteomes" id="UP001174909">
    <property type="component" value="Unassembled WGS sequence"/>
</dbReference>
<dbReference type="InterPro" id="IPR026741">
    <property type="entry name" value="SNO"/>
</dbReference>
<dbReference type="AlphaFoldDB" id="A0AA35X444"/>